<reference evidence="4 5" key="1">
    <citation type="journal article" date="2015" name="Genome Announc.">
        <title>Expanding the biotechnology potential of lactobacilli through comparative genomics of 213 strains and associated genera.</title>
        <authorList>
            <person name="Sun Z."/>
            <person name="Harris H.M."/>
            <person name="McCann A."/>
            <person name="Guo C."/>
            <person name="Argimon S."/>
            <person name="Zhang W."/>
            <person name="Yang X."/>
            <person name="Jeffery I.B."/>
            <person name="Cooney J.C."/>
            <person name="Kagawa T.F."/>
            <person name="Liu W."/>
            <person name="Song Y."/>
            <person name="Salvetti E."/>
            <person name="Wrobel A."/>
            <person name="Rasinkangas P."/>
            <person name="Parkhill J."/>
            <person name="Rea M.C."/>
            <person name="O'Sullivan O."/>
            <person name="Ritari J."/>
            <person name="Douillard F.P."/>
            <person name="Paul Ross R."/>
            <person name="Yang R."/>
            <person name="Briner A.E."/>
            <person name="Felis G.E."/>
            <person name="de Vos W.M."/>
            <person name="Barrangou R."/>
            <person name="Klaenhammer T.R."/>
            <person name="Caufield P.W."/>
            <person name="Cui Y."/>
            <person name="Zhang H."/>
            <person name="O'Toole P.W."/>
        </authorList>
    </citation>
    <scope>NUCLEOTIDE SEQUENCE [LARGE SCALE GENOMIC DNA]</scope>
    <source>
        <strain evidence="4 5">DSM 24716</strain>
    </source>
</reference>
<dbReference type="Proteomes" id="UP000051006">
    <property type="component" value="Unassembled WGS sequence"/>
</dbReference>
<dbReference type="PROSITE" id="PS50977">
    <property type="entry name" value="HTH_TETR_2"/>
    <property type="match status" value="1"/>
</dbReference>
<dbReference type="GO" id="GO:0003677">
    <property type="term" value="F:DNA binding"/>
    <property type="evidence" value="ECO:0007669"/>
    <property type="project" value="UniProtKB-UniRule"/>
</dbReference>
<dbReference type="EMBL" id="JQCF01000020">
    <property type="protein sequence ID" value="KRN98677.1"/>
    <property type="molecule type" value="Genomic_DNA"/>
</dbReference>
<feature type="domain" description="HTH tetR-type" evidence="3">
    <location>
        <begin position="10"/>
        <end position="70"/>
    </location>
</feature>
<gene>
    <name evidence="4" type="ORF">IV57_GL001097</name>
</gene>
<dbReference type="OrthoDB" id="2316539at2"/>
<dbReference type="InterPro" id="IPR001647">
    <property type="entry name" value="HTH_TetR"/>
</dbReference>
<sequence length="172" mass="20751">MTRQRAKIMNLTVNHLIQTVFKEFSKHRVERFTMKDLAQIADISRSSIYRYFDCIDYVYKEVFERLILKEITQDCQSSDELIERFVNYVHDNETFCLNLYYRTALMLRTEHIIKVLNELIFKYDQKDHSDKWYMIGGFICTLEDWFNGNLKRDKQLVINDLLSYNSVIKSVC</sequence>
<dbReference type="Pfam" id="PF00440">
    <property type="entry name" value="TetR_N"/>
    <property type="match status" value="1"/>
</dbReference>
<dbReference type="SUPFAM" id="SSF46689">
    <property type="entry name" value="Homeodomain-like"/>
    <property type="match status" value="1"/>
</dbReference>
<dbReference type="AlphaFoldDB" id="A0A0R2LFQ7"/>
<evidence type="ECO:0000313" key="5">
    <source>
        <dbReference type="Proteomes" id="UP000051006"/>
    </source>
</evidence>
<feature type="DNA-binding region" description="H-T-H motif" evidence="2">
    <location>
        <begin position="33"/>
        <end position="52"/>
    </location>
</feature>
<proteinExistence type="predicted"/>
<evidence type="ECO:0000256" key="2">
    <source>
        <dbReference type="PROSITE-ProRule" id="PRU00335"/>
    </source>
</evidence>
<dbReference type="Gene3D" id="1.10.357.10">
    <property type="entry name" value="Tetracycline Repressor, domain 2"/>
    <property type="match status" value="1"/>
</dbReference>
<dbReference type="PATRIC" id="fig|993692.3.peg.1113"/>
<keyword evidence="5" id="KW-1185">Reference proteome</keyword>
<evidence type="ECO:0000313" key="4">
    <source>
        <dbReference type="EMBL" id="KRN98677.1"/>
    </source>
</evidence>
<evidence type="ECO:0000259" key="3">
    <source>
        <dbReference type="PROSITE" id="PS50977"/>
    </source>
</evidence>
<name>A0A0R2LFQ7_9LACO</name>
<protein>
    <recommendedName>
        <fullName evidence="3">HTH tetR-type domain-containing protein</fullName>
    </recommendedName>
</protein>
<dbReference type="STRING" id="993692.IV57_GL001097"/>
<accession>A0A0R2LFQ7</accession>
<organism evidence="4 5">
    <name type="scientific">Companilactobacillus kimchiensis</name>
    <dbReference type="NCBI Taxonomy" id="993692"/>
    <lineage>
        <taxon>Bacteria</taxon>
        <taxon>Bacillati</taxon>
        <taxon>Bacillota</taxon>
        <taxon>Bacilli</taxon>
        <taxon>Lactobacillales</taxon>
        <taxon>Lactobacillaceae</taxon>
        <taxon>Companilactobacillus</taxon>
    </lineage>
</organism>
<keyword evidence="1 2" id="KW-0238">DNA-binding</keyword>
<evidence type="ECO:0000256" key="1">
    <source>
        <dbReference type="ARBA" id="ARBA00023125"/>
    </source>
</evidence>
<dbReference type="InterPro" id="IPR009057">
    <property type="entry name" value="Homeodomain-like_sf"/>
</dbReference>
<comment type="caution">
    <text evidence="4">The sequence shown here is derived from an EMBL/GenBank/DDBJ whole genome shotgun (WGS) entry which is preliminary data.</text>
</comment>